<comment type="caution">
    <text evidence="1">The sequence shown here is derived from an EMBL/GenBank/DDBJ whole genome shotgun (WGS) entry which is preliminary data.</text>
</comment>
<dbReference type="AlphaFoldDB" id="A0A1X0Y979"/>
<keyword evidence="2" id="KW-1185">Reference proteome</keyword>
<dbReference type="STRING" id="1969733.B5V00_05975"/>
<protein>
    <submittedName>
        <fullName evidence="1">Uncharacterized protein</fullName>
    </submittedName>
</protein>
<proteinExistence type="predicted"/>
<sequence>MFSFPRRHKWVLCLLLFIGLLLPVAGDGCFGPKLFIGLDGSVRQETLYALVSIYIKEKTGTETAAVHLDGASPAEVLTADKADLVFCEKIPPAGRVVFKKEEMPFIVSGERPQSDLQFTLVIPALKKLSGLLPANDFSSLVQAVASGAPPLATAREFLDSRGWL</sequence>
<dbReference type="EMBL" id="NAAD01000005">
    <property type="protein sequence ID" value="ORJ61584.1"/>
    <property type="molecule type" value="Genomic_DNA"/>
</dbReference>
<name>A0A1X0Y979_9BACT</name>
<evidence type="ECO:0000313" key="1">
    <source>
        <dbReference type="EMBL" id="ORJ61584.1"/>
    </source>
</evidence>
<gene>
    <name evidence="1" type="ORF">B5V00_05975</name>
</gene>
<reference evidence="1 2" key="1">
    <citation type="submission" date="2017-03" db="EMBL/GenBank/DDBJ databases">
        <title>Genome sequence of Geothermobacter sp. EPR-M, Deep-Sea Iron Reducer.</title>
        <authorList>
            <person name="Tully B."/>
            <person name="Savalia P."/>
            <person name="Abuyen K."/>
            <person name="Baughan C."/>
            <person name="Romero E."/>
            <person name="Ronkowski C."/>
            <person name="Torres B."/>
            <person name="Tremblay J."/>
            <person name="Trujillo A."/>
            <person name="Tyler M."/>
            <person name="Perez-Rodriguez I."/>
            <person name="Amend J."/>
        </authorList>
    </citation>
    <scope>NUCLEOTIDE SEQUENCE [LARGE SCALE GENOMIC DNA]</scope>
    <source>
        <strain evidence="1 2">EPR-M</strain>
    </source>
</reference>
<organism evidence="1 2">
    <name type="scientific">Geothermobacter hydrogeniphilus</name>
    <dbReference type="NCBI Taxonomy" id="1969733"/>
    <lineage>
        <taxon>Bacteria</taxon>
        <taxon>Pseudomonadati</taxon>
        <taxon>Thermodesulfobacteriota</taxon>
        <taxon>Desulfuromonadia</taxon>
        <taxon>Desulfuromonadales</taxon>
        <taxon>Geothermobacteraceae</taxon>
        <taxon>Geothermobacter</taxon>
    </lineage>
</organism>
<dbReference type="Proteomes" id="UP000193136">
    <property type="component" value="Unassembled WGS sequence"/>
</dbReference>
<evidence type="ECO:0000313" key="2">
    <source>
        <dbReference type="Proteomes" id="UP000193136"/>
    </source>
</evidence>
<accession>A0A1X0Y979</accession>